<protein>
    <submittedName>
        <fullName evidence="2">Uncharacterized protein</fullName>
    </submittedName>
</protein>
<evidence type="ECO:0000313" key="2">
    <source>
        <dbReference type="EMBL" id="TBU56457.1"/>
    </source>
</evidence>
<dbReference type="EMBL" id="ML145151">
    <property type="protein sequence ID" value="TBU56457.1"/>
    <property type="molecule type" value="Genomic_DNA"/>
</dbReference>
<keyword evidence="3" id="KW-1185">Reference proteome</keyword>
<reference evidence="2 3" key="1">
    <citation type="submission" date="2019-01" db="EMBL/GenBank/DDBJ databases">
        <title>Draft genome sequences of three monokaryotic isolates of the white-rot basidiomycete fungus Dichomitus squalens.</title>
        <authorList>
            <consortium name="DOE Joint Genome Institute"/>
            <person name="Lopez S.C."/>
            <person name="Andreopoulos B."/>
            <person name="Pangilinan J."/>
            <person name="Lipzen A."/>
            <person name="Riley R."/>
            <person name="Ahrendt S."/>
            <person name="Ng V."/>
            <person name="Barry K."/>
            <person name="Daum C."/>
            <person name="Grigoriev I.V."/>
            <person name="Hilden K.S."/>
            <person name="Makela M.R."/>
            <person name="de Vries R.P."/>
        </authorList>
    </citation>
    <scope>NUCLEOTIDE SEQUENCE [LARGE SCALE GENOMIC DNA]</scope>
    <source>
        <strain evidence="2 3">CBS 464.89</strain>
    </source>
</reference>
<gene>
    <name evidence="2" type="ORF">BD310DRAFT_978865</name>
</gene>
<accession>A0A4Q9PQ45</accession>
<dbReference type="AlphaFoldDB" id="A0A4Q9PQ45"/>
<proteinExistence type="predicted"/>
<evidence type="ECO:0000256" key="1">
    <source>
        <dbReference type="SAM" id="MobiDB-lite"/>
    </source>
</evidence>
<feature type="region of interest" description="Disordered" evidence="1">
    <location>
        <begin position="28"/>
        <end position="138"/>
    </location>
</feature>
<sequence>MVKELRADKVQALKLEESILPRAQALRRKRRGTLLRTPSSYRGTAEPQAGPSSSALELVDPPAGRESDTDVDEEQGSNFGTSSEAHDWGDCGDSDDPPGRRTSSWETVKDDCEEFERDSKASGSQFADDNVNDTQPGDAFVVDKVLQLPPLQSLRP</sequence>
<organism evidence="2 3">
    <name type="scientific">Dichomitus squalens</name>
    <dbReference type="NCBI Taxonomy" id="114155"/>
    <lineage>
        <taxon>Eukaryota</taxon>
        <taxon>Fungi</taxon>
        <taxon>Dikarya</taxon>
        <taxon>Basidiomycota</taxon>
        <taxon>Agaricomycotina</taxon>
        <taxon>Agaricomycetes</taxon>
        <taxon>Polyporales</taxon>
        <taxon>Polyporaceae</taxon>
        <taxon>Dichomitus</taxon>
    </lineage>
</organism>
<name>A0A4Q9PQ45_9APHY</name>
<evidence type="ECO:0000313" key="3">
    <source>
        <dbReference type="Proteomes" id="UP000292082"/>
    </source>
</evidence>
<feature type="compositionally biased region" description="Polar residues" evidence="1">
    <location>
        <begin position="121"/>
        <end position="135"/>
    </location>
</feature>
<dbReference type="Proteomes" id="UP000292082">
    <property type="component" value="Unassembled WGS sequence"/>
</dbReference>